<dbReference type="AlphaFoldDB" id="A0AAW1LEC9"/>
<evidence type="ECO:0000256" key="2">
    <source>
        <dbReference type="ARBA" id="ARBA00022670"/>
    </source>
</evidence>
<evidence type="ECO:0000256" key="4">
    <source>
        <dbReference type="SAM" id="MobiDB-lite"/>
    </source>
</evidence>
<protein>
    <recommendedName>
        <fullName evidence="5">Ubiquitin-like protease family profile domain-containing protein</fullName>
    </recommendedName>
</protein>
<comment type="caution">
    <text evidence="6">The sequence shown here is derived from an EMBL/GenBank/DDBJ whole genome shotgun (WGS) entry which is preliminary data.</text>
</comment>
<organism evidence="6 7">
    <name type="scientific">Saponaria officinalis</name>
    <name type="common">Common soapwort</name>
    <name type="synonym">Lychnis saponaria</name>
    <dbReference type="NCBI Taxonomy" id="3572"/>
    <lineage>
        <taxon>Eukaryota</taxon>
        <taxon>Viridiplantae</taxon>
        <taxon>Streptophyta</taxon>
        <taxon>Embryophyta</taxon>
        <taxon>Tracheophyta</taxon>
        <taxon>Spermatophyta</taxon>
        <taxon>Magnoliopsida</taxon>
        <taxon>eudicotyledons</taxon>
        <taxon>Gunneridae</taxon>
        <taxon>Pentapetalae</taxon>
        <taxon>Caryophyllales</taxon>
        <taxon>Caryophyllaceae</taxon>
        <taxon>Caryophylleae</taxon>
        <taxon>Saponaria</taxon>
    </lineage>
</organism>
<evidence type="ECO:0000256" key="3">
    <source>
        <dbReference type="ARBA" id="ARBA00022801"/>
    </source>
</evidence>
<dbReference type="GO" id="GO:0008234">
    <property type="term" value="F:cysteine-type peptidase activity"/>
    <property type="evidence" value="ECO:0007669"/>
    <property type="project" value="InterPro"/>
</dbReference>
<dbReference type="PANTHER" id="PTHR34835">
    <property type="entry name" value="OS07G0283600 PROTEIN-RELATED"/>
    <property type="match status" value="1"/>
</dbReference>
<feature type="region of interest" description="Disordered" evidence="4">
    <location>
        <begin position="441"/>
        <end position="507"/>
    </location>
</feature>
<dbReference type="Gene3D" id="3.40.395.10">
    <property type="entry name" value="Adenoviral Proteinase, Chain A"/>
    <property type="match status" value="1"/>
</dbReference>
<dbReference type="SUPFAM" id="SSF54001">
    <property type="entry name" value="Cysteine proteinases"/>
    <property type="match status" value="1"/>
</dbReference>
<dbReference type="PANTHER" id="PTHR34835:SF34">
    <property type="entry name" value="OS08G0555500 PROTEIN"/>
    <property type="match status" value="1"/>
</dbReference>
<keyword evidence="2" id="KW-0645">Protease</keyword>
<evidence type="ECO:0000259" key="5">
    <source>
        <dbReference type="Pfam" id="PF02902"/>
    </source>
</evidence>
<accession>A0AAW1LEC9</accession>
<comment type="similarity">
    <text evidence="1">Belongs to the peptidase C48 family.</text>
</comment>
<dbReference type="Proteomes" id="UP001443914">
    <property type="component" value="Unassembled WGS sequence"/>
</dbReference>
<keyword evidence="3" id="KW-0378">Hydrolase</keyword>
<proteinExistence type="inferred from homology"/>
<dbReference type="InterPro" id="IPR003653">
    <property type="entry name" value="Peptidase_C48_C"/>
</dbReference>
<evidence type="ECO:0000313" key="7">
    <source>
        <dbReference type="Proteomes" id="UP001443914"/>
    </source>
</evidence>
<sequence length="846" mass="94708">TLNDAQRSAVKRIDFGGLLELKFKNFSISSSRIFLDCFNDGSYVFRAPHSKEFMLSKYDVHDCFLLPLGPNELDLLPTGQQKGSNSDENRALKERWRQRFRIESAKASIPLDKIKAAIEADREGGDDFCTLWVLFCMSSFLAPTSNNGVDFKLLRAAENVNDLPKMDWCSYVIDSLVTAGLESKNNHTHILGCLPFLMILYFQRFDYRGRLSVCELPLIKHWDEARFKSRTKGEIGDGGLGRQAWSFVKYPRCIHRSNNPVVNIFGDNLLTTSATPNLDSGKKVIPVEIPQDVEDDIELKARALDAEMVAMDTDVDLSKTDLKSAQGSGTRTPQPATESEYAIQGIEDVCLHDDNVLDDGLIGSGSFYNTAEINEVMLGDEKVSHIPLVEEERINPTQGIIRSDLQEAGYTASEVDATYQLLQKWRASGPDVAGGDIDAQEVGLKSGGEDGHAGGSVGPESSDHPINLQLKSWTGDGTCKRRRTSTPDQVTPKACSENPPSDHQLSVVSSRRRGRGDGLGCSFDCGQATGASLLVVSNFLRNNMSLFRNVKDWRKHVADYCFLDDGGMSELEEIVAYGHNAKLQRSDILSLLPDRLTSPAAIECWAFLLNRIESEENEKQRMTFFGLRHTDFLRSLMETPTQCTPSDDHYDRLYKQWDAYVKECGRTINLDADFIFIPIMTNNNMACVCVNYKSNSADILDNHIHPDPTKSDIFKAAKILVSAMSDYLEYRGIAKGSQLAGFKHRQIKFEWTRSTPNDEESGIFTMIHMLMYEGKTFKHDDLGSKKNRRYLVIQVAAALALADMNMLRDELLAEVAGWVSRKESILETLKAKRKVEKILAKSRTSK</sequence>
<dbReference type="GO" id="GO:0006508">
    <property type="term" value="P:proteolysis"/>
    <property type="evidence" value="ECO:0007669"/>
    <property type="project" value="UniProtKB-KW"/>
</dbReference>
<evidence type="ECO:0000256" key="1">
    <source>
        <dbReference type="ARBA" id="ARBA00005234"/>
    </source>
</evidence>
<keyword evidence="7" id="KW-1185">Reference proteome</keyword>
<name>A0AAW1LEC9_SAPOF</name>
<dbReference type="InterPro" id="IPR038765">
    <property type="entry name" value="Papain-like_cys_pep_sf"/>
</dbReference>
<evidence type="ECO:0000313" key="6">
    <source>
        <dbReference type="EMBL" id="KAK9734433.1"/>
    </source>
</evidence>
<feature type="domain" description="Ubiquitin-like protease family profile" evidence="5">
    <location>
        <begin position="604"/>
        <end position="769"/>
    </location>
</feature>
<feature type="non-terminal residue" evidence="6">
    <location>
        <position position="1"/>
    </location>
</feature>
<dbReference type="EMBL" id="JBDFQZ010000004">
    <property type="protein sequence ID" value="KAK9734433.1"/>
    <property type="molecule type" value="Genomic_DNA"/>
</dbReference>
<reference evidence="6" key="1">
    <citation type="submission" date="2024-03" db="EMBL/GenBank/DDBJ databases">
        <title>WGS assembly of Saponaria officinalis var. Norfolk2.</title>
        <authorList>
            <person name="Jenkins J."/>
            <person name="Shu S."/>
            <person name="Grimwood J."/>
            <person name="Barry K."/>
            <person name="Goodstein D."/>
            <person name="Schmutz J."/>
            <person name="Leebens-Mack J."/>
            <person name="Osbourn A."/>
        </authorList>
    </citation>
    <scope>NUCLEOTIDE SEQUENCE [LARGE SCALE GENOMIC DNA]</scope>
    <source>
        <strain evidence="6">JIC</strain>
    </source>
</reference>
<gene>
    <name evidence="6" type="ORF">RND81_04G139200</name>
</gene>
<dbReference type="Pfam" id="PF02902">
    <property type="entry name" value="Peptidase_C48"/>
    <property type="match status" value="1"/>
</dbReference>